<dbReference type="EMBL" id="LNIX01000002">
    <property type="protein sequence ID" value="OXA61166.1"/>
    <property type="molecule type" value="Genomic_DNA"/>
</dbReference>
<evidence type="ECO:0000256" key="2">
    <source>
        <dbReference type="ARBA" id="ARBA00023002"/>
    </source>
</evidence>
<dbReference type="GO" id="GO:0006740">
    <property type="term" value="P:NADPH regeneration"/>
    <property type="evidence" value="ECO:0007669"/>
    <property type="project" value="TreeGrafter"/>
</dbReference>
<dbReference type="Gene3D" id="3.30.360.10">
    <property type="entry name" value="Dihydrodipicolinate Reductase, domain 2"/>
    <property type="match status" value="1"/>
</dbReference>
<organism evidence="5 6">
    <name type="scientific">Folsomia candida</name>
    <name type="common">Springtail</name>
    <dbReference type="NCBI Taxonomy" id="158441"/>
    <lineage>
        <taxon>Eukaryota</taxon>
        <taxon>Metazoa</taxon>
        <taxon>Ecdysozoa</taxon>
        <taxon>Arthropoda</taxon>
        <taxon>Hexapoda</taxon>
        <taxon>Collembola</taxon>
        <taxon>Entomobryomorpha</taxon>
        <taxon>Isotomoidea</taxon>
        <taxon>Isotomidae</taxon>
        <taxon>Proisotominae</taxon>
        <taxon>Folsomia</taxon>
    </lineage>
</organism>
<dbReference type="InterPro" id="IPR036291">
    <property type="entry name" value="NAD(P)-bd_dom_sf"/>
</dbReference>
<evidence type="ECO:0000313" key="5">
    <source>
        <dbReference type="EMBL" id="OXA61166.1"/>
    </source>
</evidence>
<dbReference type="Pfam" id="PF22725">
    <property type="entry name" value="GFO_IDH_MocA_C3"/>
    <property type="match status" value="1"/>
</dbReference>
<dbReference type="GO" id="GO:0016491">
    <property type="term" value="F:oxidoreductase activity"/>
    <property type="evidence" value="ECO:0007669"/>
    <property type="project" value="UniProtKB-KW"/>
</dbReference>
<dbReference type="Proteomes" id="UP000198287">
    <property type="component" value="Unassembled WGS sequence"/>
</dbReference>
<comment type="caution">
    <text evidence="5">The sequence shown here is derived from an EMBL/GenBank/DDBJ whole genome shotgun (WGS) entry which is preliminary data.</text>
</comment>
<evidence type="ECO:0000256" key="1">
    <source>
        <dbReference type="ARBA" id="ARBA00010928"/>
    </source>
</evidence>
<keyword evidence="6" id="KW-1185">Reference proteome</keyword>
<sequence length="367" mass="40959">MSVAPVAPPAEDYKYVNFLETFNCTTINGKIGIALFGVGRAGMIHLNNLSQNKRVNLLYVVEQDNERNKKVEATSGLETTKFVNSSKMDLVLDDPKVQGVVITTPTQTHHAIVVESLNKGKAVFCEKPIANRIKEIKDCYNLAKEKNLPLLCAFNRRFDPSFLNVRDRVRKGELGDKVHIIKSTSRDSPLPSIDYLKTSNGIFHDCAVHDIDLLCWIMGEYPTKVFSTATAHMPHIKAINDHDTVTISLTFPSGGMGNIDLSRFANYGYDQRLEVFGPGGMLQCGNQNTLGVQSYTSGNVREPPIWYSFASRYDEAYKKELEHFLDVIDGKEKLSILSTETLSVCQVASSCEESVRTGKPVEMVYDF</sequence>
<accession>A0A226EX16</accession>
<comment type="similarity">
    <text evidence="1">Belongs to the Gfo/Idh/MocA family.</text>
</comment>
<evidence type="ECO:0000259" key="3">
    <source>
        <dbReference type="Pfam" id="PF01408"/>
    </source>
</evidence>
<feature type="domain" description="GFO/IDH/MocA-like oxidoreductase" evidence="4">
    <location>
        <begin position="162"/>
        <end position="282"/>
    </location>
</feature>
<feature type="domain" description="Gfo/Idh/MocA-like oxidoreductase N-terminal" evidence="3">
    <location>
        <begin position="32"/>
        <end position="150"/>
    </location>
</feature>
<dbReference type="GO" id="GO:0005737">
    <property type="term" value="C:cytoplasm"/>
    <property type="evidence" value="ECO:0007669"/>
    <property type="project" value="TreeGrafter"/>
</dbReference>
<gene>
    <name evidence="5" type="ORF">Fcan01_05591</name>
</gene>
<dbReference type="SUPFAM" id="SSF51735">
    <property type="entry name" value="NAD(P)-binding Rossmann-fold domains"/>
    <property type="match status" value="1"/>
</dbReference>
<dbReference type="Pfam" id="PF01408">
    <property type="entry name" value="GFO_IDH_MocA"/>
    <property type="match status" value="1"/>
</dbReference>
<dbReference type="STRING" id="158441.A0A226EX16"/>
<dbReference type="SUPFAM" id="SSF55347">
    <property type="entry name" value="Glyceraldehyde-3-phosphate dehydrogenase-like, C-terminal domain"/>
    <property type="match status" value="1"/>
</dbReference>
<keyword evidence="2" id="KW-0560">Oxidoreductase</keyword>
<dbReference type="InterPro" id="IPR055170">
    <property type="entry name" value="GFO_IDH_MocA-like_dom"/>
</dbReference>
<dbReference type="AlphaFoldDB" id="A0A226EX16"/>
<dbReference type="InterPro" id="IPR000683">
    <property type="entry name" value="Gfo/Idh/MocA-like_OxRdtase_N"/>
</dbReference>
<dbReference type="Gene3D" id="3.40.50.720">
    <property type="entry name" value="NAD(P)-binding Rossmann-like Domain"/>
    <property type="match status" value="1"/>
</dbReference>
<proteinExistence type="inferred from homology"/>
<dbReference type="OMA" id="VNCKYGY"/>
<dbReference type="GO" id="GO:0000166">
    <property type="term" value="F:nucleotide binding"/>
    <property type="evidence" value="ECO:0007669"/>
    <property type="project" value="InterPro"/>
</dbReference>
<name>A0A226EX16_FOLCA</name>
<protein>
    <submittedName>
        <fullName evidence="5">Putative oxidoreductase YrbE</fullName>
    </submittedName>
</protein>
<evidence type="ECO:0000313" key="6">
    <source>
        <dbReference type="Proteomes" id="UP000198287"/>
    </source>
</evidence>
<dbReference type="PANTHER" id="PTHR42840">
    <property type="entry name" value="NAD(P)-BINDING ROSSMANN-FOLD SUPERFAMILY PROTEIN-RELATED"/>
    <property type="match status" value="1"/>
</dbReference>
<reference evidence="5 6" key="1">
    <citation type="submission" date="2015-12" db="EMBL/GenBank/DDBJ databases">
        <title>The genome of Folsomia candida.</title>
        <authorList>
            <person name="Faddeeva A."/>
            <person name="Derks M.F."/>
            <person name="Anvar Y."/>
            <person name="Smit S."/>
            <person name="Van Straalen N."/>
            <person name="Roelofs D."/>
        </authorList>
    </citation>
    <scope>NUCLEOTIDE SEQUENCE [LARGE SCALE GENOMIC DNA]</scope>
    <source>
        <strain evidence="5 6">VU population</strain>
        <tissue evidence="5">Whole body</tissue>
    </source>
</reference>
<dbReference type="OrthoDB" id="64915at2759"/>
<dbReference type="PANTHER" id="PTHR42840:SF3">
    <property type="entry name" value="BINDING ROSSMANN FOLD OXIDOREDUCTASE, PUTATIVE (AFU_ORTHOLOGUE AFUA_2G10240)-RELATED"/>
    <property type="match status" value="1"/>
</dbReference>
<evidence type="ECO:0000259" key="4">
    <source>
        <dbReference type="Pfam" id="PF22725"/>
    </source>
</evidence>